<proteinExistence type="predicted"/>
<protein>
    <submittedName>
        <fullName evidence="1">Uncharacterized protein</fullName>
    </submittedName>
</protein>
<dbReference type="EMBL" id="CP069811">
    <property type="protein sequence ID" value="QRQ90777.1"/>
    <property type="molecule type" value="Genomic_DNA"/>
</dbReference>
<dbReference type="GeneID" id="303489655"/>
<gene>
    <name evidence="1" type="ORF">JTE92_08985</name>
</gene>
<accession>A0ABX7HK93</accession>
<dbReference type="Proteomes" id="UP000623307">
    <property type="component" value="Chromosome 1"/>
</dbReference>
<organism evidence="1 2">
    <name type="scientific">Cupriavidus oxalaticus</name>
    <dbReference type="NCBI Taxonomy" id="96344"/>
    <lineage>
        <taxon>Bacteria</taxon>
        <taxon>Pseudomonadati</taxon>
        <taxon>Pseudomonadota</taxon>
        <taxon>Betaproteobacteria</taxon>
        <taxon>Burkholderiales</taxon>
        <taxon>Burkholderiaceae</taxon>
        <taxon>Cupriavidus</taxon>
    </lineage>
</organism>
<evidence type="ECO:0000313" key="1">
    <source>
        <dbReference type="EMBL" id="QRQ90777.1"/>
    </source>
</evidence>
<evidence type="ECO:0000313" key="2">
    <source>
        <dbReference type="Proteomes" id="UP000623307"/>
    </source>
</evidence>
<keyword evidence="2" id="KW-1185">Reference proteome</keyword>
<sequence length="90" mass="9980">MAEPLRWITEGYRGMYVHVMAFEVADIAVAGNTPGPKWGYLLGVGRSKAPTTDMQYGLDADEQDYFTRAAAEQGALHFGKRLIDVILECQ</sequence>
<reference evidence="1 2" key="1">
    <citation type="submission" date="2021-02" db="EMBL/GenBank/DDBJ databases">
        <title>Complete Genome Sequence of Cupriavidus oxalaticus Strain Ox1, a Soil Oxalate-Degrading Species.</title>
        <authorList>
            <person name="Palmieri F."/>
            <person name="Udriet P."/>
            <person name="Deuasquier M."/>
            <person name="Beaudoing E."/>
            <person name="Johnson S.L."/>
            <person name="Davenport K.W."/>
            <person name="Chain P.S."/>
            <person name="Bindschedler S."/>
            <person name="Junier P."/>
        </authorList>
    </citation>
    <scope>NUCLEOTIDE SEQUENCE [LARGE SCALE GENOMIC DNA]</scope>
    <source>
        <strain evidence="1 2">Ox1</strain>
    </source>
</reference>
<dbReference type="RefSeq" id="WP_063239797.1">
    <property type="nucleotide sequence ID" value="NZ_CP069809.1"/>
</dbReference>
<name>A0ABX7HK93_9BURK</name>